<accession>A0AC35TG85</accession>
<dbReference type="Proteomes" id="UP000095286">
    <property type="component" value="Unplaced"/>
</dbReference>
<sequence length="825" mass="93000">MNAVPLMPPPMPLNSGSMQGNSLTFNPNAPPIRRDQPSMVNGMPYLQNFNAQHQTMPPWNHQPNLPLPPGNLNCSADGETVFNLINTENIWKTGVDAYISKPIPNLISKPTPLEPNIMESTLRIVPASKKLLEKTRLPFGLSISPFKDMCTLNTLESSIIRCRFCRTYLNPYIKMDGRNKWKCNICLRSNPIPNIRENGYDEYRQESLDNFMDRPEVKYATFEYIAPREYCHRKFVGSGMAFVFDVTGAGKKEDYLGIVCRLLSNHFQRMKIELKSNFLVTFLVVDEFIHLFQFDERSNMPKELVIDGGEEPFIPSPSGFTVRLDVFEKQILSFLEILPEMFAGNRSSQNCLGSALDLTRQLLEGVGGRVTIFQTSLPTIGKGAVENCQQLQKEETHWRAQSEFFKELALTCTDIQIGFDLFVIGSCFMDLGTIMSLPRYSSGQFYQYNQLNAGSNDNNLEGDFKRYLDRRLGLDGLLRIRCTTGLGIDTFYCNSFVKTPDSISMPIVSPDLGFAVKMHMEEDLVDLSCVSIQVALLYTSTTGQRKIRVHTMALPVSNDPMEVIKGFDITPAVVLLANMSADCLIKGDSLDNCRSALVNAATDGIAAYTALSKNRRSGTLLVMNSGIKLLPLYVFGLLKQACFEDSGKPHFSFPDIGLSQYLTTCSRELILAQVVPILKRIGDVIKAGKDVLNMSMSGVMESRLQLNHNILNPFEIFFLDAGLQYYLIVGENVEGWVLREFFNVDRIGQVQDCIPYKEINTEKSKLLGDYVHNLNKRREKFNHLVVVKSNATNMHRILSRYLIESKATGLNYDSFLKAMCDKINK</sequence>
<name>A0AC35TG85_9BILA</name>
<evidence type="ECO:0000313" key="2">
    <source>
        <dbReference type="WBParaSite" id="RSKR_0000030300.1"/>
    </source>
</evidence>
<dbReference type="WBParaSite" id="RSKR_0000030300.1">
    <property type="protein sequence ID" value="RSKR_0000030300.1"/>
    <property type="gene ID" value="RSKR_0000030300"/>
</dbReference>
<protein>
    <submittedName>
        <fullName evidence="2">Protein transport protein Sec24A</fullName>
    </submittedName>
</protein>
<proteinExistence type="predicted"/>
<reference evidence="2" key="1">
    <citation type="submission" date="2016-11" db="UniProtKB">
        <authorList>
            <consortium name="WormBaseParasite"/>
        </authorList>
    </citation>
    <scope>IDENTIFICATION</scope>
    <source>
        <strain evidence="2">KR3021</strain>
    </source>
</reference>
<evidence type="ECO:0000313" key="1">
    <source>
        <dbReference type="Proteomes" id="UP000095286"/>
    </source>
</evidence>
<organism evidence="1 2">
    <name type="scientific">Rhabditophanes sp. KR3021</name>
    <dbReference type="NCBI Taxonomy" id="114890"/>
    <lineage>
        <taxon>Eukaryota</taxon>
        <taxon>Metazoa</taxon>
        <taxon>Ecdysozoa</taxon>
        <taxon>Nematoda</taxon>
        <taxon>Chromadorea</taxon>
        <taxon>Rhabditida</taxon>
        <taxon>Tylenchina</taxon>
        <taxon>Panagrolaimomorpha</taxon>
        <taxon>Strongyloidoidea</taxon>
        <taxon>Alloionematidae</taxon>
        <taxon>Rhabditophanes</taxon>
    </lineage>
</organism>